<dbReference type="SUPFAM" id="SSF55729">
    <property type="entry name" value="Acyl-CoA N-acyltransferases (Nat)"/>
    <property type="match status" value="1"/>
</dbReference>
<organism evidence="2 3">
    <name type="scientific">Nakamurella flava</name>
    <dbReference type="NCBI Taxonomy" id="2576308"/>
    <lineage>
        <taxon>Bacteria</taxon>
        <taxon>Bacillati</taxon>
        <taxon>Actinomycetota</taxon>
        <taxon>Actinomycetes</taxon>
        <taxon>Nakamurellales</taxon>
        <taxon>Nakamurellaceae</taxon>
        <taxon>Nakamurella</taxon>
    </lineage>
</organism>
<dbReference type="InterPro" id="IPR016181">
    <property type="entry name" value="Acyl_CoA_acyltransferase"/>
</dbReference>
<dbReference type="PANTHER" id="PTHR43415:SF6">
    <property type="entry name" value="SPERMIDINE N(1)-ACETYLTRANSFERASE"/>
    <property type="match status" value="1"/>
</dbReference>
<evidence type="ECO:0000259" key="1">
    <source>
        <dbReference type="PROSITE" id="PS51186"/>
    </source>
</evidence>
<dbReference type="PANTHER" id="PTHR43415">
    <property type="entry name" value="SPERMIDINE N(1)-ACETYLTRANSFERASE"/>
    <property type="match status" value="1"/>
</dbReference>
<dbReference type="Proteomes" id="UP000306985">
    <property type="component" value="Unassembled WGS sequence"/>
</dbReference>
<reference evidence="2 3" key="1">
    <citation type="submission" date="2019-05" db="EMBL/GenBank/DDBJ databases">
        <title>Nakamurella sp. N5BH11, whole genome shotgun sequence.</title>
        <authorList>
            <person name="Tuo L."/>
        </authorList>
    </citation>
    <scope>NUCLEOTIDE SEQUENCE [LARGE SCALE GENOMIC DNA]</scope>
    <source>
        <strain evidence="2 3">N5BH11</strain>
    </source>
</reference>
<evidence type="ECO:0000313" key="3">
    <source>
        <dbReference type="Proteomes" id="UP000306985"/>
    </source>
</evidence>
<dbReference type="RefSeq" id="WP_137447620.1">
    <property type="nucleotide sequence ID" value="NZ_SZZH01000001.1"/>
</dbReference>
<dbReference type="PROSITE" id="PS51186">
    <property type="entry name" value="GNAT"/>
    <property type="match status" value="1"/>
</dbReference>
<evidence type="ECO:0000313" key="2">
    <source>
        <dbReference type="EMBL" id="TKV60317.1"/>
    </source>
</evidence>
<dbReference type="InterPro" id="IPR000182">
    <property type="entry name" value="GNAT_dom"/>
</dbReference>
<sequence>MTVRLRALERDDLPFVHLLSNDSSVMTYWFDEPFESLAELTDIYDRHIHDNRERRFVIELDDENRTSAGIVELVEIEPVHLTAEFQIIVAPWHQGRGHASTATDLALRYAFATLNLHKVYLIVDIENAGAIHVYEKNGFVVEGTLREEFFAAGRYRDALRMAILQRDYLNTSS</sequence>
<protein>
    <submittedName>
        <fullName evidence="2">Spermidine N1-acetyltransferase</fullName>
        <ecNumber evidence="2">2.3.1.57</ecNumber>
    </submittedName>
</protein>
<gene>
    <name evidence="2" type="primary">speG</name>
    <name evidence="2" type="ORF">FDO65_00920</name>
</gene>
<dbReference type="NCBIfam" id="NF011709">
    <property type="entry name" value="PRK15130.1"/>
    <property type="match status" value="1"/>
</dbReference>
<name>A0A4U6QIR9_9ACTN</name>
<dbReference type="OrthoDB" id="3533156at2"/>
<accession>A0A4U6QIR9</accession>
<keyword evidence="3" id="KW-1185">Reference proteome</keyword>
<comment type="caution">
    <text evidence="2">The sequence shown here is derived from an EMBL/GenBank/DDBJ whole genome shotgun (WGS) entry which is preliminary data.</text>
</comment>
<dbReference type="EC" id="2.3.1.57" evidence="2"/>
<keyword evidence="2" id="KW-0808">Transferase</keyword>
<feature type="domain" description="N-acetyltransferase" evidence="1">
    <location>
        <begin position="3"/>
        <end position="166"/>
    </location>
</feature>
<dbReference type="EMBL" id="SZZH01000001">
    <property type="protein sequence ID" value="TKV60317.1"/>
    <property type="molecule type" value="Genomic_DNA"/>
</dbReference>
<dbReference type="Gene3D" id="3.40.630.30">
    <property type="match status" value="1"/>
</dbReference>
<proteinExistence type="predicted"/>
<dbReference type="GO" id="GO:0004145">
    <property type="term" value="F:diamine N-acetyltransferase activity"/>
    <property type="evidence" value="ECO:0007669"/>
    <property type="project" value="UniProtKB-EC"/>
</dbReference>
<keyword evidence="2" id="KW-0012">Acyltransferase</keyword>
<dbReference type="Pfam" id="PF13302">
    <property type="entry name" value="Acetyltransf_3"/>
    <property type="match status" value="1"/>
</dbReference>
<dbReference type="AlphaFoldDB" id="A0A4U6QIR9"/>